<protein>
    <submittedName>
        <fullName evidence="5">Competence-related pilin export protein ComGA</fullName>
    </submittedName>
</protein>
<keyword evidence="2" id="KW-0547">Nucleotide-binding</keyword>
<dbReference type="SUPFAM" id="SSF52540">
    <property type="entry name" value="P-loop containing nucleoside triphosphate hydrolases"/>
    <property type="match status" value="1"/>
</dbReference>
<dbReference type="PANTHER" id="PTHR30258:SF2">
    <property type="entry name" value="COMG OPERON PROTEIN 1"/>
    <property type="match status" value="1"/>
</dbReference>
<dbReference type="InterPro" id="IPR047667">
    <property type="entry name" value="ATPase_ComGA"/>
</dbReference>
<keyword evidence="3" id="KW-0067">ATP-binding</keyword>
<dbReference type="InterPro" id="IPR001482">
    <property type="entry name" value="T2SS/T4SS_dom"/>
</dbReference>
<organism evidence="5 6">
    <name type="scientific">Melghiribacillus thermohalophilus</name>
    <dbReference type="NCBI Taxonomy" id="1324956"/>
    <lineage>
        <taxon>Bacteria</taxon>
        <taxon>Bacillati</taxon>
        <taxon>Bacillota</taxon>
        <taxon>Bacilli</taxon>
        <taxon>Bacillales</taxon>
        <taxon>Bacillaceae</taxon>
        <taxon>Melghiribacillus</taxon>
    </lineage>
</organism>
<dbReference type="Pfam" id="PF00437">
    <property type="entry name" value="T2SSE"/>
    <property type="match status" value="1"/>
</dbReference>
<gene>
    <name evidence="5" type="ORF">EDD68_101311</name>
</gene>
<evidence type="ECO:0000256" key="3">
    <source>
        <dbReference type="ARBA" id="ARBA00022840"/>
    </source>
</evidence>
<evidence type="ECO:0000259" key="4">
    <source>
        <dbReference type="PROSITE" id="PS00662"/>
    </source>
</evidence>
<comment type="caution">
    <text evidence="5">The sequence shown here is derived from an EMBL/GenBank/DDBJ whole genome shotgun (WGS) entry which is preliminary data.</text>
</comment>
<dbReference type="CDD" id="cd01129">
    <property type="entry name" value="PulE-GspE-like"/>
    <property type="match status" value="1"/>
</dbReference>
<dbReference type="Gene3D" id="3.30.450.90">
    <property type="match status" value="1"/>
</dbReference>
<dbReference type="SMART" id="SM00382">
    <property type="entry name" value="AAA"/>
    <property type="match status" value="1"/>
</dbReference>
<dbReference type="PANTHER" id="PTHR30258">
    <property type="entry name" value="TYPE II SECRETION SYSTEM PROTEIN GSPE-RELATED"/>
    <property type="match status" value="1"/>
</dbReference>
<reference evidence="5 6" key="1">
    <citation type="submission" date="2019-03" db="EMBL/GenBank/DDBJ databases">
        <title>Genomic Encyclopedia of Type Strains, Phase IV (KMG-IV): sequencing the most valuable type-strain genomes for metagenomic binning, comparative biology and taxonomic classification.</title>
        <authorList>
            <person name="Goeker M."/>
        </authorList>
    </citation>
    <scope>NUCLEOTIDE SEQUENCE [LARGE SCALE GENOMIC DNA]</scope>
    <source>
        <strain evidence="5 6">DSM 25894</strain>
    </source>
</reference>
<dbReference type="Gene3D" id="3.40.50.300">
    <property type="entry name" value="P-loop containing nucleotide triphosphate hydrolases"/>
    <property type="match status" value="1"/>
</dbReference>
<dbReference type="EMBL" id="SMAN01000001">
    <property type="protein sequence ID" value="TCT26952.1"/>
    <property type="molecule type" value="Genomic_DNA"/>
</dbReference>
<feature type="domain" description="Bacterial type II secretion system protein E" evidence="4">
    <location>
        <begin position="207"/>
        <end position="221"/>
    </location>
</feature>
<evidence type="ECO:0000256" key="2">
    <source>
        <dbReference type="ARBA" id="ARBA00022741"/>
    </source>
</evidence>
<proteinExistence type="inferred from homology"/>
<dbReference type="GO" id="GO:0016887">
    <property type="term" value="F:ATP hydrolysis activity"/>
    <property type="evidence" value="ECO:0007669"/>
    <property type="project" value="TreeGrafter"/>
</dbReference>
<dbReference type="GO" id="GO:0005886">
    <property type="term" value="C:plasma membrane"/>
    <property type="evidence" value="ECO:0007669"/>
    <property type="project" value="TreeGrafter"/>
</dbReference>
<dbReference type="AlphaFoldDB" id="A0A4R3NI32"/>
<sequence length="347" mass="39616">MYLKKPIKTSAYRMIHQAIERSASDIHFCPFEDAVHIYFRINGVRTFQTSISMDEYQSLISRLKFTSGMDIGESRKPQDGKLSVQKDSHLYDLRLSTLPTQHSESLAIRILPRHMVPNFDHLFLFPYQAQKLKKWMNRKAGLALLTGPTGCGKTTTLYALIQHLMKEKKFQTITLEDPVEKQITDVLQVQVNEKAGVTYHTGLKAALRHDPDILMVGEIRDRETARFAVHASYTGHLVFSTIHARDACSTIFRLIEMGISETDLKQILIGIASQELLPIIPPFLSGNMNQRAAILEILDGNLLERLLHDLPFNKHAPFPTFQQLRRKAYALGYINQNTLLSYNQEVI</sequence>
<dbReference type="Proteomes" id="UP000294650">
    <property type="component" value="Unassembled WGS sequence"/>
</dbReference>
<dbReference type="NCBIfam" id="NF041000">
    <property type="entry name" value="ATPase_ComGA"/>
    <property type="match status" value="1"/>
</dbReference>
<comment type="similarity">
    <text evidence="1">Belongs to the GSP E family.</text>
</comment>
<evidence type="ECO:0000313" key="6">
    <source>
        <dbReference type="Proteomes" id="UP000294650"/>
    </source>
</evidence>
<evidence type="ECO:0000313" key="5">
    <source>
        <dbReference type="EMBL" id="TCT26952.1"/>
    </source>
</evidence>
<name>A0A4R3NI32_9BACI</name>
<accession>A0A4R3NI32</accession>
<dbReference type="InterPro" id="IPR003593">
    <property type="entry name" value="AAA+_ATPase"/>
</dbReference>
<dbReference type="InterPro" id="IPR027417">
    <property type="entry name" value="P-loop_NTPase"/>
</dbReference>
<keyword evidence="6" id="KW-1185">Reference proteome</keyword>
<evidence type="ECO:0000256" key="1">
    <source>
        <dbReference type="ARBA" id="ARBA00006611"/>
    </source>
</evidence>
<dbReference type="PROSITE" id="PS00662">
    <property type="entry name" value="T2SP_E"/>
    <property type="match status" value="1"/>
</dbReference>
<dbReference type="GO" id="GO:0005524">
    <property type="term" value="F:ATP binding"/>
    <property type="evidence" value="ECO:0007669"/>
    <property type="project" value="UniProtKB-KW"/>
</dbReference>